<dbReference type="InterPro" id="IPR019533">
    <property type="entry name" value="Peptidase_S26"/>
</dbReference>
<name>A0A1G6YH17_9ACTN</name>
<organism evidence="8 9">
    <name type="scientific">Nocardioides lianchengensis</name>
    <dbReference type="NCBI Taxonomy" id="1045774"/>
    <lineage>
        <taxon>Bacteria</taxon>
        <taxon>Bacillati</taxon>
        <taxon>Actinomycetota</taxon>
        <taxon>Actinomycetes</taxon>
        <taxon>Propionibacteriales</taxon>
        <taxon>Nocardioidaceae</taxon>
        <taxon>Nocardioides</taxon>
    </lineage>
</organism>
<dbReference type="NCBIfam" id="TIGR02228">
    <property type="entry name" value="sigpep_I_arch"/>
    <property type="match status" value="1"/>
</dbReference>
<dbReference type="GO" id="GO:0006465">
    <property type="term" value="P:signal peptide processing"/>
    <property type="evidence" value="ECO:0007669"/>
    <property type="project" value="UniProtKB-UniRule"/>
</dbReference>
<keyword evidence="2 6" id="KW-0812">Transmembrane</keyword>
<evidence type="ECO:0000313" key="8">
    <source>
        <dbReference type="EMBL" id="SDD89007.1"/>
    </source>
</evidence>
<comment type="subcellular location">
    <subcellularLocation>
        <location evidence="1">Membrane</location>
    </subcellularLocation>
</comment>
<keyword evidence="4 6" id="KW-0472">Membrane</keyword>
<evidence type="ECO:0000256" key="6">
    <source>
        <dbReference type="SAM" id="Phobius"/>
    </source>
</evidence>
<evidence type="ECO:0000256" key="4">
    <source>
        <dbReference type="ARBA" id="ARBA00023136"/>
    </source>
</evidence>
<dbReference type="SUPFAM" id="SSF51306">
    <property type="entry name" value="LexA/Signal peptidase"/>
    <property type="match status" value="1"/>
</dbReference>
<dbReference type="OrthoDB" id="3178064at2"/>
<keyword evidence="9" id="KW-1185">Reference proteome</keyword>
<feature type="transmembrane region" description="Helical" evidence="6">
    <location>
        <begin position="142"/>
        <end position="161"/>
    </location>
</feature>
<dbReference type="Pfam" id="PF10502">
    <property type="entry name" value="Peptidase_S26"/>
    <property type="match status" value="1"/>
</dbReference>
<dbReference type="CDD" id="cd06530">
    <property type="entry name" value="S26_SPase_I"/>
    <property type="match status" value="1"/>
</dbReference>
<dbReference type="GO" id="GO:0009003">
    <property type="term" value="F:signal peptidase activity"/>
    <property type="evidence" value="ECO:0007669"/>
    <property type="project" value="UniProtKB-EC"/>
</dbReference>
<dbReference type="InterPro" id="IPR001733">
    <property type="entry name" value="Peptidase_S26B"/>
</dbReference>
<dbReference type="EC" id="3.4.21.89" evidence="5"/>
<dbReference type="RefSeq" id="WP_090860051.1">
    <property type="nucleotide sequence ID" value="NZ_FMZM01000012.1"/>
</dbReference>
<keyword evidence="3 6" id="KW-1133">Transmembrane helix</keyword>
<proteinExistence type="predicted"/>
<dbReference type="STRING" id="1045774.SAMN05421872_11224"/>
<evidence type="ECO:0000259" key="7">
    <source>
        <dbReference type="Pfam" id="PF10502"/>
    </source>
</evidence>
<dbReference type="InterPro" id="IPR036286">
    <property type="entry name" value="LexA/Signal_pep-like_sf"/>
</dbReference>
<evidence type="ECO:0000256" key="1">
    <source>
        <dbReference type="ARBA" id="ARBA00004370"/>
    </source>
</evidence>
<evidence type="ECO:0000256" key="3">
    <source>
        <dbReference type="ARBA" id="ARBA00022989"/>
    </source>
</evidence>
<feature type="domain" description="Peptidase S26" evidence="7">
    <location>
        <begin position="17"/>
        <end position="88"/>
    </location>
</feature>
<accession>A0A1G6YH17</accession>
<reference evidence="9" key="1">
    <citation type="submission" date="2016-10" db="EMBL/GenBank/DDBJ databases">
        <authorList>
            <person name="Varghese N."/>
            <person name="Submissions S."/>
        </authorList>
    </citation>
    <scope>NUCLEOTIDE SEQUENCE [LARGE SCALE GENOMIC DNA]</scope>
    <source>
        <strain evidence="9">CGMCC 4.6858</strain>
    </source>
</reference>
<evidence type="ECO:0000256" key="2">
    <source>
        <dbReference type="ARBA" id="ARBA00022692"/>
    </source>
</evidence>
<dbReference type="EMBL" id="FMZM01000012">
    <property type="protein sequence ID" value="SDD89007.1"/>
    <property type="molecule type" value="Genomic_DNA"/>
</dbReference>
<evidence type="ECO:0000313" key="9">
    <source>
        <dbReference type="Proteomes" id="UP000199034"/>
    </source>
</evidence>
<dbReference type="AlphaFoldDB" id="A0A1G6YH17"/>
<dbReference type="GO" id="GO:0004252">
    <property type="term" value="F:serine-type endopeptidase activity"/>
    <property type="evidence" value="ECO:0007669"/>
    <property type="project" value="UniProtKB-UniRule"/>
</dbReference>
<dbReference type="Proteomes" id="UP000199034">
    <property type="component" value="Unassembled WGS sequence"/>
</dbReference>
<evidence type="ECO:0000256" key="5">
    <source>
        <dbReference type="NCBIfam" id="TIGR02228"/>
    </source>
</evidence>
<dbReference type="GO" id="GO:0016020">
    <property type="term" value="C:membrane"/>
    <property type="evidence" value="ECO:0007669"/>
    <property type="project" value="UniProtKB-SubCell"/>
</dbReference>
<protein>
    <recommendedName>
        <fullName evidence="5">Signal peptidase I</fullName>
        <ecNumber evidence="5">3.4.21.89</ecNumber>
    </recommendedName>
</protein>
<gene>
    <name evidence="8" type="ORF">SAMN05421872_11224</name>
</gene>
<sequence>MIRVLRAASWVVFLAGLAVLTVAVVIPRVAGATPYTILTGSMQPHMPPGTLVVTRPVDPEDITIGSVVTYQLESGEAAVVTHRVIGIGVDGAGKPVFRTQGDANDVADALPVRAEQIRGERWYAVPYVGRLGTLVGQDLRRMLVPLVGIALLGYAAVRLIGESRHARRRPRRSGGAHVAAPR</sequence>